<accession>A0A6A6GIJ8</accession>
<sequence length="162" mass="18179">MHGNIYRKPAGLCGRYFSSGPASANLWAWSAGFFFFTRVAVAQSQADCSPSFVPWISSWNSSFGLGFVNAVRVTHSDPQICASDRLARLRHRLVPNHPETILLSPDHDTLTHWPVARHLHKVASRIRGRILLSDYGCNRLQITAIIAVIETRILCNCRVIRL</sequence>
<reference evidence="2" key="1">
    <citation type="journal article" date="2020" name="Stud. Mycol.">
        <title>101 Dothideomycetes genomes: A test case for predicting lifestyles and emergence of pathogens.</title>
        <authorList>
            <person name="Haridas S."/>
            <person name="Albert R."/>
            <person name="Binder M."/>
            <person name="Bloem J."/>
            <person name="LaButti K."/>
            <person name="Salamov A."/>
            <person name="Andreopoulos B."/>
            <person name="Baker S."/>
            <person name="Barry K."/>
            <person name="Bills G."/>
            <person name="Bluhm B."/>
            <person name="Cannon C."/>
            <person name="Castanera R."/>
            <person name="Culley D."/>
            <person name="Daum C."/>
            <person name="Ezra D."/>
            <person name="Gonzalez J."/>
            <person name="Henrissat B."/>
            <person name="Kuo A."/>
            <person name="Liang C."/>
            <person name="Lipzen A."/>
            <person name="Lutzoni F."/>
            <person name="Magnuson J."/>
            <person name="Mondo S."/>
            <person name="Nolan M."/>
            <person name="Ohm R."/>
            <person name="Pangilinan J."/>
            <person name="Park H.-J."/>
            <person name="Ramirez L."/>
            <person name="Alfaro M."/>
            <person name="Sun H."/>
            <person name="Tritt A."/>
            <person name="Yoshinaga Y."/>
            <person name="Zwiers L.-H."/>
            <person name="Turgeon B."/>
            <person name="Goodwin S."/>
            <person name="Spatafora J."/>
            <person name="Crous P."/>
            <person name="Grigoriev I."/>
        </authorList>
    </citation>
    <scope>NUCLEOTIDE SEQUENCE [LARGE SCALE GENOMIC DNA]</scope>
    <source>
        <strain evidence="2">CECT 20119</strain>
    </source>
</reference>
<proteinExistence type="predicted"/>
<gene>
    <name evidence="1" type="ORF">BDZ85DRAFT_257702</name>
</gene>
<evidence type="ECO:0000313" key="2">
    <source>
        <dbReference type="Proteomes" id="UP000799538"/>
    </source>
</evidence>
<dbReference type="AlphaFoldDB" id="A0A6A6GIJ8"/>
<organism evidence="1 2">
    <name type="scientific">Elsinoe ampelina</name>
    <dbReference type="NCBI Taxonomy" id="302913"/>
    <lineage>
        <taxon>Eukaryota</taxon>
        <taxon>Fungi</taxon>
        <taxon>Dikarya</taxon>
        <taxon>Ascomycota</taxon>
        <taxon>Pezizomycotina</taxon>
        <taxon>Dothideomycetes</taxon>
        <taxon>Dothideomycetidae</taxon>
        <taxon>Myriangiales</taxon>
        <taxon>Elsinoaceae</taxon>
        <taxon>Elsinoe</taxon>
    </lineage>
</organism>
<dbReference type="Proteomes" id="UP000799538">
    <property type="component" value="Unassembled WGS sequence"/>
</dbReference>
<protein>
    <submittedName>
        <fullName evidence="1">Uncharacterized protein</fullName>
    </submittedName>
</protein>
<evidence type="ECO:0000313" key="1">
    <source>
        <dbReference type="EMBL" id="KAF2225565.1"/>
    </source>
</evidence>
<keyword evidence="2" id="KW-1185">Reference proteome</keyword>
<name>A0A6A6GIJ8_9PEZI</name>
<dbReference type="EMBL" id="ML992503">
    <property type="protein sequence ID" value="KAF2225565.1"/>
    <property type="molecule type" value="Genomic_DNA"/>
</dbReference>